<evidence type="ECO:0000256" key="2">
    <source>
        <dbReference type="ARBA" id="ARBA00022771"/>
    </source>
</evidence>
<dbReference type="GeneID" id="18797671"/>
<evidence type="ECO:0000256" key="3">
    <source>
        <dbReference type="ARBA" id="ARBA00022833"/>
    </source>
</evidence>
<keyword evidence="2 4" id="KW-0863">Zinc-finger</keyword>
<protein>
    <recommendedName>
        <fullName evidence="6">MYND-type domain-containing protein</fullName>
    </recommendedName>
</protein>
<keyword evidence="3" id="KW-0862">Zinc</keyword>
<feature type="region of interest" description="Disordered" evidence="5">
    <location>
        <begin position="1"/>
        <end position="21"/>
    </location>
</feature>
<evidence type="ECO:0000259" key="6">
    <source>
        <dbReference type="PROSITE" id="PS50865"/>
    </source>
</evidence>
<name>R7S171_STEHR</name>
<keyword evidence="8" id="KW-1185">Reference proteome</keyword>
<evidence type="ECO:0000313" key="7">
    <source>
        <dbReference type="EMBL" id="EIM80312.1"/>
    </source>
</evidence>
<dbReference type="PROSITE" id="PS01360">
    <property type="entry name" value="ZF_MYND_1"/>
    <property type="match status" value="1"/>
</dbReference>
<dbReference type="SUPFAM" id="SSF144232">
    <property type="entry name" value="HIT/MYND zinc finger-like"/>
    <property type="match status" value="1"/>
</dbReference>
<dbReference type="PROSITE" id="PS50865">
    <property type="entry name" value="ZF_MYND_2"/>
    <property type="match status" value="1"/>
</dbReference>
<dbReference type="EMBL" id="JH687398">
    <property type="protein sequence ID" value="EIM80312.1"/>
    <property type="molecule type" value="Genomic_DNA"/>
</dbReference>
<evidence type="ECO:0000313" key="8">
    <source>
        <dbReference type="Proteomes" id="UP000053927"/>
    </source>
</evidence>
<dbReference type="AlphaFoldDB" id="R7S171"/>
<reference evidence="8" key="1">
    <citation type="journal article" date="2012" name="Science">
        <title>The Paleozoic origin of enzymatic lignin decomposition reconstructed from 31 fungal genomes.</title>
        <authorList>
            <person name="Floudas D."/>
            <person name="Binder M."/>
            <person name="Riley R."/>
            <person name="Barry K."/>
            <person name="Blanchette R.A."/>
            <person name="Henrissat B."/>
            <person name="Martinez A.T."/>
            <person name="Otillar R."/>
            <person name="Spatafora J.W."/>
            <person name="Yadav J.S."/>
            <person name="Aerts A."/>
            <person name="Benoit I."/>
            <person name="Boyd A."/>
            <person name="Carlson A."/>
            <person name="Copeland A."/>
            <person name="Coutinho P.M."/>
            <person name="de Vries R.P."/>
            <person name="Ferreira P."/>
            <person name="Findley K."/>
            <person name="Foster B."/>
            <person name="Gaskell J."/>
            <person name="Glotzer D."/>
            <person name="Gorecki P."/>
            <person name="Heitman J."/>
            <person name="Hesse C."/>
            <person name="Hori C."/>
            <person name="Igarashi K."/>
            <person name="Jurgens J.A."/>
            <person name="Kallen N."/>
            <person name="Kersten P."/>
            <person name="Kohler A."/>
            <person name="Kuees U."/>
            <person name="Kumar T.K.A."/>
            <person name="Kuo A."/>
            <person name="LaButti K."/>
            <person name="Larrondo L.F."/>
            <person name="Lindquist E."/>
            <person name="Ling A."/>
            <person name="Lombard V."/>
            <person name="Lucas S."/>
            <person name="Lundell T."/>
            <person name="Martin R."/>
            <person name="McLaughlin D.J."/>
            <person name="Morgenstern I."/>
            <person name="Morin E."/>
            <person name="Murat C."/>
            <person name="Nagy L.G."/>
            <person name="Nolan M."/>
            <person name="Ohm R.A."/>
            <person name="Patyshakuliyeva A."/>
            <person name="Rokas A."/>
            <person name="Ruiz-Duenas F.J."/>
            <person name="Sabat G."/>
            <person name="Salamov A."/>
            <person name="Samejima M."/>
            <person name="Schmutz J."/>
            <person name="Slot J.C."/>
            <person name="St John F."/>
            <person name="Stenlid J."/>
            <person name="Sun H."/>
            <person name="Sun S."/>
            <person name="Syed K."/>
            <person name="Tsang A."/>
            <person name="Wiebenga A."/>
            <person name="Young D."/>
            <person name="Pisabarro A."/>
            <person name="Eastwood D.C."/>
            <person name="Martin F."/>
            <person name="Cullen D."/>
            <person name="Grigoriev I.V."/>
            <person name="Hibbett D.S."/>
        </authorList>
    </citation>
    <scope>NUCLEOTIDE SEQUENCE [LARGE SCALE GENOMIC DNA]</scope>
    <source>
        <strain evidence="8">FP-91666</strain>
    </source>
</reference>
<accession>R7S171</accession>
<dbReference type="GO" id="GO:0008270">
    <property type="term" value="F:zinc ion binding"/>
    <property type="evidence" value="ECO:0007669"/>
    <property type="project" value="UniProtKB-KW"/>
</dbReference>
<sequence>MPDSNIRPPEPSPGSSSTYTPDESIDELVDVLAGLAVQYSWAETIAEVTKRCKLPDIRTKHGLKKVHKDWDKITLLLNKTYATGRARGESPSCAVVIAIYVKMCADSILCKRIFAECDFLEKVRWLLTHPNGTSGLVVSHCLYRVSLLCDSDDRKSIGAKLGGPLMDFIEKRIDNDPDGSLQFATTALANSLSVYTQNITVSALDAADLRAIDTGRLIRLMLKLVRRPSLFDVCTFFLSSATLHCRAEFEAIPEAIPFLAACTFSSNSRFRNAGLMGILKYQWPIAELETPSFSDSREEILKAADFAALTGPGGPLENAPLERSEAFPMVYYAPYYMRGMDQVAQDHDYYTLGTKLAGWILACETVVIMGEFNKSTVVQPFPCRNYIDVLPLCAKALRDRGGPEDRFKADVIEIKYNIAAKRYTKARELGKKCTSVYPQCAFFWYAASCEADQEEALRYLKKGMKCSGQTEYVKFNMLYRASTSAMTLAQKALRFAMYSQRTWQEAVAFSMSALDDTRTFLDTASPDAKRMGDVAYIYVLMVMLVKGHELKDDSEEVMFVKSKIRKAESVAHYFSRPIPRTENRLAALMLLDLRSSPSCSQWRDVIIAGTAHAKQDTTMSTPKTDGDSSARDDLNAWLAKGADDPEAEGQYIVHSDNRVQPVDGANMPSWAQSELYRCSWCRNPSAVLHKCRNCGKVRYCDSVCQKQHWKAHKPACKA</sequence>
<dbReference type="eggNOG" id="ENOG502SKH3">
    <property type="taxonomic scope" value="Eukaryota"/>
</dbReference>
<keyword evidence="1" id="KW-0479">Metal-binding</keyword>
<proteinExistence type="predicted"/>
<dbReference type="OrthoDB" id="341421at2759"/>
<dbReference type="KEGG" id="shs:STEHIDRAFT_125885"/>
<evidence type="ECO:0000256" key="1">
    <source>
        <dbReference type="ARBA" id="ARBA00022723"/>
    </source>
</evidence>
<evidence type="ECO:0000256" key="5">
    <source>
        <dbReference type="SAM" id="MobiDB-lite"/>
    </source>
</evidence>
<organism evidence="7 8">
    <name type="scientific">Stereum hirsutum (strain FP-91666)</name>
    <name type="common">White-rot fungus</name>
    <dbReference type="NCBI Taxonomy" id="721885"/>
    <lineage>
        <taxon>Eukaryota</taxon>
        <taxon>Fungi</taxon>
        <taxon>Dikarya</taxon>
        <taxon>Basidiomycota</taxon>
        <taxon>Agaricomycotina</taxon>
        <taxon>Agaricomycetes</taxon>
        <taxon>Russulales</taxon>
        <taxon>Stereaceae</taxon>
        <taxon>Stereum</taxon>
    </lineage>
</organism>
<dbReference type="Pfam" id="PF01753">
    <property type="entry name" value="zf-MYND"/>
    <property type="match status" value="1"/>
</dbReference>
<dbReference type="RefSeq" id="XP_007310455.1">
    <property type="nucleotide sequence ID" value="XM_007310393.1"/>
</dbReference>
<gene>
    <name evidence="7" type="ORF">STEHIDRAFT_125885</name>
</gene>
<feature type="domain" description="MYND-type" evidence="6">
    <location>
        <begin position="678"/>
        <end position="716"/>
    </location>
</feature>
<dbReference type="Proteomes" id="UP000053927">
    <property type="component" value="Unassembled WGS sequence"/>
</dbReference>
<dbReference type="Gene3D" id="6.10.140.2220">
    <property type="match status" value="1"/>
</dbReference>
<dbReference type="InterPro" id="IPR002893">
    <property type="entry name" value="Znf_MYND"/>
</dbReference>
<evidence type="ECO:0000256" key="4">
    <source>
        <dbReference type="PROSITE-ProRule" id="PRU00134"/>
    </source>
</evidence>